<dbReference type="EMBL" id="FUEG01000009">
    <property type="protein sequence ID" value="SJL08695.1"/>
    <property type="molecule type" value="Genomic_DNA"/>
</dbReference>
<dbReference type="Proteomes" id="UP000219338">
    <property type="component" value="Unassembled WGS sequence"/>
</dbReference>
<keyword evidence="2" id="KW-1185">Reference proteome</keyword>
<protein>
    <recommendedName>
        <fullName evidence="3">Protein kinase domain-containing protein</fullName>
    </recommendedName>
</protein>
<reference evidence="2" key="1">
    <citation type="journal article" date="2017" name="Nat. Ecol. Evol.">
        <title>Genome expansion and lineage-specific genetic innovations in the forest pathogenic fungi Armillaria.</title>
        <authorList>
            <person name="Sipos G."/>
            <person name="Prasanna A.N."/>
            <person name="Walter M.C."/>
            <person name="O'Connor E."/>
            <person name="Balint B."/>
            <person name="Krizsan K."/>
            <person name="Kiss B."/>
            <person name="Hess J."/>
            <person name="Varga T."/>
            <person name="Slot J."/>
            <person name="Riley R."/>
            <person name="Boka B."/>
            <person name="Rigling D."/>
            <person name="Barry K."/>
            <person name="Lee J."/>
            <person name="Mihaltcheva S."/>
            <person name="LaButti K."/>
            <person name="Lipzen A."/>
            <person name="Waldron R."/>
            <person name="Moloney N.M."/>
            <person name="Sperisen C."/>
            <person name="Kredics L."/>
            <person name="Vagvoelgyi C."/>
            <person name="Patrignani A."/>
            <person name="Fitzpatrick D."/>
            <person name="Nagy I."/>
            <person name="Doyle S."/>
            <person name="Anderson J.B."/>
            <person name="Grigoriev I.V."/>
            <person name="Gueldener U."/>
            <person name="Muensterkoetter M."/>
            <person name="Nagy L.G."/>
        </authorList>
    </citation>
    <scope>NUCLEOTIDE SEQUENCE [LARGE SCALE GENOMIC DNA]</scope>
    <source>
        <strain evidence="2">C18/9</strain>
    </source>
</reference>
<evidence type="ECO:0000313" key="1">
    <source>
        <dbReference type="EMBL" id="SJL08695.1"/>
    </source>
</evidence>
<sequence length="241" mass="27152">MAIPVLSTFQELAISYTLSSPLAFQMAISVSTIITLQRQRNEGILALSLANRIRLPSTPTLSITLSDGLRGGIREHITHVWVAHPPEKTVIASFYNPSVACKAKAYKMLRSLQGNCIPQCLGLYATVIPEQDGRTVYVLLLELVAGNRPQYLCKAEDVEDKDLADYLCEKHRDSIFATMFRLALDFVSRGVFYADWAPRNVITRPLPRQGSFRRDGYCPTRFEINADDVMVDFERIARRLV</sequence>
<gene>
    <name evidence="1" type="ORF">ARMOST_12064</name>
</gene>
<dbReference type="STRING" id="47428.A0A284RIX7"/>
<name>A0A284RIX7_ARMOS</name>
<accession>A0A284RIX7</accession>
<evidence type="ECO:0000313" key="2">
    <source>
        <dbReference type="Proteomes" id="UP000219338"/>
    </source>
</evidence>
<organism evidence="1 2">
    <name type="scientific">Armillaria ostoyae</name>
    <name type="common">Armillaria root rot fungus</name>
    <dbReference type="NCBI Taxonomy" id="47428"/>
    <lineage>
        <taxon>Eukaryota</taxon>
        <taxon>Fungi</taxon>
        <taxon>Dikarya</taxon>
        <taxon>Basidiomycota</taxon>
        <taxon>Agaricomycotina</taxon>
        <taxon>Agaricomycetes</taxon>
        <taxon>Agaricomycetidae</taxon>
        <taxon>Agaricales</taxon>
        <taxon>Marasmiineae</taxon>
        <taxon>Physalacriaceae</taxon>
        <taxon>Armillaria</taxon>
    </lineage>
</organism>
<dbReference type="OrthoDB" id="3025100at2759"/>
<proteinExistence type="predicted"/>
<evidence type="ECO:0008006" key="3">
    <source>
        <dbReference type="Google" id="ProtNLM"/>
    </source>
</evidence>
<dbReference type="OMA" id="CICKAGD"/>
<dbReference type="AlphaFoldDB" id="A0A284RIX7"/>